<protein>
    <submittedName>
        <fullName evidence="6">Cyclopropane-fatty-acyl-phospholipid synthase</fullName>
    </submittedName>
</protein>
<sequence length="414" mass="46349">MTLIQPPPSIDAKRWPDVAHAPTAVVRAPIARALVVRALSRLPIRVECPDPAMRGAGDAAAPVLRLHHPDAFCRRLSVNGLIGFGESYMAGEWDASDLPALLQVFAASYFDLIPRPLQKLRTLAMPLQPRSERNTKKGARSNIHRHYDLSNELFSRFLDETMTYSSALFQGAATQESLPGAQHRKIDRLLDLTSVGAGTELLEIGTGWGELAIRAAQRGARVRSVTLSSQQRDLALQRARRAGVADRVEVELCDYRDVRGSYDAVVSVEMIEAVGERYWPVYFTTLDRLTRPGGRVGLQAITMGHEAMRASRTSYTWIHKYIFPGGLIPSVRAIEEQTAARTALRMVDRHAFGIDYAETLRLWRERFSAGADDIQELGFDPVFQRMWEFYLAYSEAGFRSGLIDVEQLILERGR</sequence>
<evidence type="ECO:0000256" key="5">
    <source>
        <dbReference type="ARBA" id="ARBA00023098"/>
    </source>
</evidence>
<accession>A0A9W6P7L2</accession>
<evidence type="ECO:0000313" key="7">
    <source>
        <dbReference type="Proteomes" id="UP001165092"/>
    </source>
</evidence>
<dbReference type="PANTHER" id="PTHR43667:SF2">
    <property type="entry name" value="FATTY ACID C-METHYL TRANSFERASE"/>
    <property type="match status" value="1"/>
</dbReference>
<keyword evidence="2" id="KW-0489">Methyltransferase</keyword>
<evidence type="ECO:0000256" key="1">
    <source>
        <dbReference type="ARBA" id="ARBA00010815"/>
    </source>
</evidence>
<dbReference type="Proteomes" id="UP001165092">
    <property type="component" value="Unassembled WGS sequence"/>
</dbReference>
<gene>
    <name evidence="6" type="primary">cfa</name>
    <name evidence="6" type="ORF">Nans01_28520</name>
</gene>
<dbReference type="RefSeq" id="WP_285759977.1">
    <property type="nucleotide sequence ID" value="NZ_BSQG01000004.1"/>
</dbReference>
<dbReference type="InterPro" id="IPR029063">
    <property type="entry name" value="SAM-dependent_MTases_sf"/>
</dbReference>
<dbReference type="GO" id="GO:0008168">
    <property type="term" value="F:methyltransferase activity"/>
    <property type="evidence" value="ECO:0007669"/>
    <property type="project" value="UniProtKB-KW"/>
</dbReference>
<dbReference type="GO" id="GO:0032259">
    <property type="term" value="P:methylation"/>
    <property type="evidence" value="ECO:0007669"/>
    <property type="project" value="UniProtKB-KW"/>
</dbReference>
<reference evidence="6" key="1">
    <citation type="submission" date="2023-02" db="EMBL/GenBank/DDBJ databases">
        <title>Nocardiopsis ansamitocini NBRC 112285.</title>
        <authorList>
            <person name="Ichikawa N."/>
            <person name="Sato H."/>
            <person name="Tonouchi N."/>
        </authorList>
    </citation>
    <scope>NUCLEOTIDE SEQUENCE</scope>
    <source>
        <strain evidence="6">NBRC 112285</strain>
    </source>
</reference>
<comment type="similarity">
    <text evidence="1">Belongs to the CFA/CMAS family.</text>
</comment>
<dbReference type="AlphaFoldDB" id="A0A9W6P7L2"/>
<evidence type="ECO:0000256" key="3">
    <source>
        <dbReference type="ARBA" id="ARBA00022679"/>
    </source>
</evidence>
<dbReference type="PIRSF" id="PIRSF003085">
    <property type="entry name" value="CMAS"/>
    <property type="match status" value="1"/>
</dbReference>
<dbReference type="PANTHER" id="PTHR43667">
    <property type="entry name" value="CYCLOPROPANE-FATTY-ACYL-PHOSPHOLIPID SYNTHASE"/>
    <property type="match status" value="1"/>
</dbReference>
<dbReference type="SUPFAM" id="SSF53335">
    <property type="entry name" value="S-adenosyl-L-methionine-dependent methyltransferases"/>
    <property type="match status" value="1"/>
</dbReference>
<organism evidence="6 7">
    <name type="scientific">Nocardiopsis ansamitocini</name>
    <dbReference type="NCBI Taxonomy" id="1670832"/>
    <lineage>
        <taxon>Bacteria</taxon>
        <taxon>Bacillati</taxon>
        <taxon>Actinomycetota</taxon>
        <taxon>Actinomycetes</taxon>
        <taxon>Streptosporangiales</taxon>
        <taxon>Nocardiopsidaceae</taxon>
        <taxon>Nocardiopsis</taxon>
    </lineage>
</organism>
<dbReference type="InterPro" id="IPR003333">
    <property type="entry name" value="CMAS"/>
</dbReference>
<comment type="caution">
    <text evidence="6">The sequence shown here is derived from an EMBL/GenBank/DDBJ whole genome shotgun (WGS) entry which is preliminary data.</text>
</comment>
<keyword evidence="7" id="KW-1185">Reference proteome</keyword>
<dbReference type="Gene3D" id="3.40.50.150">
    <property type="entry name" value="Vaccinia Virus protein VP39"/>
    <property type="match status" value="1"/>
</dbReference>
<evidence type="ECO:0000256" key="4">
    <source>
        <dbReference type="ARBA" id="ARBA00022691"/>
    </source>
</evidence>
<dbReference type="CDD" id="cd02440">
    <property type="entry name" value="AdoMet_MTases"/>
    <property type="match status" value="1"/>
</dbReference>
<dbReference type="GO" id="GO:0008610">
    <property type="term" value="P:lipid biosynthetic process"/>
    <property type="evidence" value="ECO:0007669"/>
    <property type="project" value="InterPro"/>
</dbReference>
<proteinExistence type="inferred from homology"/>
<dbReference type="EMBL" id="BSQG01000004">
    <property type="protein sequence ID" value="GLU48501.1"/>
    <property type="molecule type" value="Genomic_DNA"/>
</dbReference>
<keyword evidence="3" id="KW-0808">Transferase</keyword>
<evidence type="ECO:0000313" key="6">
    <source>
        <dbReference type="EMBL" id="GLU48501.1"/>
    </source>
</evidence>
<name>A0A9W6P7L2_9ACTN</name>
<evidence type="ECO:0000256" key="2">
    <source>
        <dbReference type="ARBA" id="ARBA00022603"/>
    </source>
</evidence>
<dbReference type="Pfam" id="PF02353">
    <property type="entry name" value="CMAS"/>
    <property type="match status" value="1"/>
</dbReference>
<keyword evidence="5" id="KW-0443">Lipid metabolism</keyword>
<keyword evidence="4" id="KW-0949">S-adenosyl-L-methionine</keyword>
<dbReference type="InterPro" id="IPR050723">
    <property type="entry name" value="CFA/CMAS"/>
</dbReference>